<evidence type="ECO:0008006" key="5">
    <source>
        <dbReference type="Google" id="ProtNLM"/>
    </source>
</evidence>
<organism evidence="3 4">
    <name type="scientific">Caenorhabditis remanei</name>
    <name type="common">Caenorhabditis vulgaris</name>
    <dbReference type="NCBI Taxonomy" id="31234"/>
    <lineage>
        <taxon>Eukaryota</taxon>
        <taxon>Metazoa</taxon>
        <taxon>Ecdysozoa</taxon>
        <taxon>Nematoda</taxon>
        <taxon>Chromadorea</taxon>
        <taxon>Rhabditida</taxon>
        <taxon>Rhabditina</taxon>
        <taxon>Rhabditomorpha</taxon>
        <taxon>Rhabditoidea</taxon>
        <taxon>Rhabditidae</taxon>
        <taxon>Peloderinae</taxon>
        <taxon>Caenorhabditis</taxon>
    </lineage>
</organism>
<proteinExistence type="predicted"/>
<dbReference type="KEGG" id="crq:GCK72_011797"/>
<protein>
    <recommendedName>
        <fullName evidence="5">C-type lectin domain-containing protein</fullName>
    </recommendedName>
</protein>
<feature type="chain" id="PRO_5025368976" description="C-type lectin domain-containing protein" evidence="2">
    <location>
        <begin position="23"/>
        <end position="169"/>
    </location>
</feature>
<evidence type="ECO:0000313" key="3">
    <source>
        <dbReference type="EMBL" id="KAF1763531.1"/>
    </source>
</evidence>
<dbReference type="AlphaFoldDB" id="A0A6A5H9M8"/>
<evidence type="ECO:0000313" key="4">
    <source>
        <dbReference type="Proteomes" id="UP000483820"/>
    </source>
</evidence>
<keyword evidence="2" id="KW-0732">Signal</keyword>
<sequence>MVSYRLLSVLFILTIGLIGVTGGENLSLASLISISENQEEIPCEDESTPSNNNGKETTVTTTTTVPKTTTIRPCGKMFVYGANSTNIYEYDNAFFDCNLNNLVLGSLETDKEKAAYIKLVEETVLYDLTALWVAASLNTTDQKYYWDDGHAVGLLDPQPTVVDPNGRVA</sequence>
<accession>A0A6A5H9M8</accession>
<dbReference type="InterPro" id="IPR016187">
    <property type="entry name" value="CTDL_fold"/>
</dbReference>
<comment type="caution">
    <text evidence="3">The sequence shown here is derived from an EMBL/GenBank/DDBJ whole genome shotgun (WGS) entry which is preliminary data.</text>
</comment>
<dbReference type="EMBL" id="WUAV01000003">
    <property type="protein sequence ID" value="KAF1763531.1"/>
    <property type="molecule type" value="Genomic_DNA"/>
</dbReference>
<feature type="signal peptide" evidence="2">
    <location>
        <begin position="1"/>
        <end position="22"/>
    </location>
</feature>
<name>A0A6A5H9M8_CAERE</name>
<dbReference type="RefSeq" id="XP_053588257.1">
    <property type="nucleotide sequence ID" value="XM_053728680.1"/>
</dbReference>
<dbReference type="GeneID" id="78775289"/>
<dbReference type="CTD" id="78775289"/>
<reference evidence="3 4" key="1">
    <citation type="submission" date="2019-12" db="EMBL/GenBank/DDBJ databases">
        <title>Chromosome-level assembly of the Caenorhabditis remanei genome.</title>
        <authorList>
            <person name="Teterina A.A."/>
            <person name="Willis J.H."/>
            <person name="Phillips P.C."/>
        </authorList>
    </citation>
    <scope>NUCLEOTIDE SEQUENCE [LARGE SCALE GENOMIC DNA]</scope>
    <source>
        <strain evidence="3 4">PX506</strain>
        <tissue evidence="3">Whole organism</tissue>
    </source>
</reference>
<feature type="region of interest" description="Disordered" evidence="1">
    <location>
        <begin position="40"/>
        <end position="64"/>
    </location>
</feature>
<dbReference type="SUPFAM" id="SSF56436">
    <property type="entry name" value="C-type lectin-like"/>
    <property type="match status" value="1"/>
</dbReference>
<evidence type="ECO:0000256" key="1">
    <source>
        <dbReference type="SAM" id="MobiDB-lite"/>
    </source>
</evidence>
<evidence type="ECO:0000256" key="2">
    <source>
        <dbReference type="SAM" id="SignalP"/>
    </source>
</evidence>
<dbReference type="Proteomes" id="UP000483820">
    <property type="component" value="Chromosome III"/>
</dbReference>
<gene>
    <name evidence="3" type="ORF">GCK72_011797</name>
</gene>